<evidence type="ECO:0000313" key="5">
    <source>
        <dbReference type="Proteomes" id="UP000297540"/>
    </source>
</evidence>
<evidence type="ECO:0000256" key="2">
    <source>
        <dbReference type="ARBA" id="ARBA00022801"/>
    </source>
</evidence>
<organism evidence="4 5">
    <name type="scientific">Mucilaginibacter psychrotolerans</name>
    <dbReference type="NCBI Taxonomy" id="1524096"/>
    <lineage>
        <taxon>Bacteria</taxon>
        <taxon>Pseudomonadati</taxon>
        <taxon>Bacteroidota</taxon>
        <taxon>Sphingobacteriia</taxon>
        <taxon>Sphingobacteriales</taxon>
        <taxon>Sphingobacteriaceae</taxon>
        <taxon>Mucilaginibacter</taxon>
    </lineage>
</organism>
<dbReference type="Proteomes" id="UP000297540">
    <property type="component" value="Unassembled WGS sequence"/>
</dbReference>
<proteinExistence type="inferred from homology"/>
<evidence type="ECO:0000313" key="4">
    <source>
        <dbReference type="EMBL" id="TFF39334.1"/>
    </source>
</evidence>
<dbReference type="PANTHER" id="PTHR11452:SF75">
    <property type="entry name" value="ALPHA-GALACTOSIDASE MEL1"/>
    <property type="match status" value="1"/>
</dbReference>
<name>A0A4Y8SLP3_9SPHI</name>
<dbReference type="InterPro" id="IPR017853">
    <property type="entry name" value="GH"/>
</dbReference>
<evidence type="ECO:0000256" key="3">
    <source>
        <dbReference type="ARBA" id="ARBA00023295"/>
    </source>
</evidence>
<dbReference type="OrthoDB" id="1031955at2"/>
<dbReference type="Gene3D" id="3.20.20.70">
    <property type="entry name" value="Aldolase class I"/>
    <property type="match status" value="1"/>
</dbReference>
<dbReference type="GO" id="GO:0004553">
    <property type="term" value="F:hydrolase activity, hydrolyzing O-glycosyl compounds"/>
    <property type="evidence" value="ECO:0007669"/>
    <property type="project" value="InterPro"/>
</dbReference>
<evidence type="ECO:0000256" key="1">
    <source>
        <dbReference type="ARBA" id="ARBA00009743"/>
    </source>
</evidence>
<gene>
    <name evidence="4" type="ORF">E2R66_05785</name>
</gene>
<protein>
    <submittedName>
        <fullName evidence="4">Alpha-galactosidase</fullName>
    </submittedName>
</protein>
<keyword evidence="5" id="KW-1185">Reference proteome</keyword>
<dbReference type="GO" id="GO:0005975">
    <property type="term" value="P:carbohydrate metabolic process"/>
    <property type="evidence" value="ECO:0007669"/>
    <property type="project" value="InterPro"/>
</dbReference>
<comment type="similarity">
    <text evidence="1">Belongs to the glycosyl hydrolase 27 family.</text>
</comment>
<keyword evidence="3" id="KW-0326">Glycosidase</keyword>
<comment type="caution">
    <text evidence="4">The sequence shown here is derived from an EMBL/GenBank/DDBJ whole genome shotgun (WGS) entry which is preliminary data.</text>
</comment>
<dbReference type="AlphaFoldDB" id="A0A4Y8SLP3"/>
<sequence>MPFGKAGLIRYNLRTGTYNVSQNGREVFLGIYALATVNGDTLSTKKYEIRKHYRVPVTDGFGKGSKHIIVLSAIGKPLMKQVFYTYPGHEYFLTELSFSGDKLSTNHMQPVVGEFKAIARQDVRSLFVPFDNDTFISYDARPFAQGFKGMSAEVGAVYANDSRAGIIAGSVEHEVWKTGVETQAGESANQIKVWAGYTSEAVTRDKIAHGAISGNTVRSPKIFVGGFADWRIGMEAYGKANRIAEPPFIFNWTKPTPVGWNSWGVIQEHISFDKTVKVANFFADSIPAFRTGNTAYIDLDSYWDMMVSHSDYSKLKELADYCKSKGLQPGVYWAPFTDWGHGGGPDRIADGGNYKFGDMWTKTGGGYHDIDGARALDPTHPGTKARIAYVIGKLKACGFTMIKIDFLGHGAVESEHFYDPKITTGMQAYKAGMEYLTQQLGGQMLVYAAISPSLATGRYTHMRRIACDAFKSIENTRYTLNSVSYGWWQTYLYNYIDADHVVFNDEKEGANRARLLSALVTGTWISGDDLSTTGQWTARIKKYYQNTDLLQLVRDGKAFRPVEGNTGTGASEVFVKQVGKTFYLAVLNYGKQPKTFALSAERLGLDTKRIASVKEVLQDNVITYDNGISLKLGAEDAALYQFTLK</sequence>
<dbReference type="InterPro" id="IPR013785">
    <property type="entry name" value="Aldolase_TIM"/>
</dbReference>
<dbReference type="SUPFAM" id="SSF51445">
    <property type="entry name" value="(Trans)glycosidases"/>
    <property type="match status" value="1"/>
</dbReference>
<dbReference type="InterPro" id="IPR002241">
    <property type="entry name" value="Glyco_hydro_27"/>
</dbReference>
<dbReference type="EMBL" id="SOZE01000004">
    <property type="protein sequence ID" value="TFF39334.1"/>
    <property type="molecule type" value="Genomic_DNA"/>
</dbReference>
<reference evidence="4 5" key="1">
    <citation type="journal article" date="2017" name="Int. J. Syst. Evol. Microbiol.">
        <title>Mucilaginibacterpsychrotolerans sp. nov., isolated from peatlands.</title>
        <authorList>
            <person name="Deng Y."/>
            <person name="Shen L."/>
            <person name="Xu B."/>
            <person name="Liu Y."/>
            <person name="Gu Z."/>
            <person name="Liu H."/>
            <person name="Zhou Y."/>
        </authorList>
    </citation>
    <scope>NUCLEOTIDE SEQUENCE [LARGE SCALE GENOMIC DNA]</scope>
    <source>
        <strain evidence="4 5">NH7-4</strain>
    </source>
</reference>
<dbReference type="PANTHER" id="PTHR11452">
    <property type="entry name" value="ALPHA-GALACTOSIDASE/ALPHA-N-ACETYLGALACTOSAMINIDASE"/>
    <property type="match status" value="1"/>
</dbReference>
<accession>A0A4Y8SLP3</accession>
<keyword evidence="2" id="KW-0378">Hydrolase</keyword>